<evidence type="ECO:0000313" key="2">
    <source>
        <dbReference type="Proteomes" id="UP000426246"/>
    </source>
</evidence>
<name>A0A6B8RP70_9BACL</name>
<dbReference type="EMBL" id="CP034235">
    <property type="protein sequence ID" value="QGQ97819.1"/>
    <property type="molecule type" value="Genomic_DNA"/>
</dbReference>
<evidence type="ECO:0008006" key="3">
    <source>
        <dbReference type="Google" id="ProtNLM"/>
    </source>
</evidence>
<protein>
    <recommendedName>
        <fullName evidence="3">DUF4878 domain-containing protein</fullName>
    </recommendedName>
</protein>
<organism evidence="1 2">
    <name type="scientific">Paenibacillus psychroresistens</name>
    <dbReference type="NCBI Taxonomy" id="1778678"/>
    <lineage>
        <taxon>Bacteria</taxon>
        <taxon>Bacillati</taxon>
        <taxon>Bacillota</taxon>
        <taxon>Bacilli</taxon>
        <taxon>Bacillales</taxon>
        <taxon>Paenibacillaceae</taxon>
        <taxon>Paenibacillus</taxon>
    </lineage>
</organism>
<gene>
    <name evidence="1" type="ORF">EHS13_24480</name>
</gene>
<reference evidence="2" key="1">
    <citation type="submission" date="2018-11" db="EMBL/GenBank/DDBJ databases">
        <title>Complete genome sequence of Paenibacillus sp. ML311-T8.</title>
        <authorList>
            <person name="Nam Y.-D."/>
            <person name="Kang J."/>
            <person name="Chung W.-H."/>
            <person name="Park Y.S."/>
        </authorList>
    </citation>
    <scope>NUCLEOTIDE SEQUENCE [LARGE SCALE GENOMIC DNA]</scope>
    <source>
        <strain evidence="2">ML311-T8</strain>
    </source>
</reference>
<dbReference type="SUPFAM" id="SSF54427">
    <property type="entry name" value="NTF2-like"/>
    <property type="match status" value="1"/>
</dbReference>
<dbReference type="RefSeq" id="WP_155702920.1">
    <property type="nucleotide sequence ID" value="NZ_CP034235.1"/>
</dbReference>
<dbReference type="InterPro" id="IPR032710">
    <property type="entry name" value="NTF2-like_dom_sf"/>
</dbReference>
<dbReference type="KEGG" id="ppsc:EHS13_24480"/>
<dbReference type="AlphaFoldDB" id="A0A6B8RP70"/>
<proteinExistence type="predicted"/>
<sequence>MKQKLGIVIAILAMGAVLALSLIHDSKANAAHSPEQAIKKTILAYLNALNSGDIDSLVQYSDDLRFPDKSVQKDTYTQNKFQQSITDITIKTLEPQTATSYMVIFSAKIDGDPRDNLPIPVVYKYGKWLVVMGQQQQ</sequence>
<accession>A0A6B8RP70</accession>
<keyword evidence="2" id="KW-1185">Reference proteome</keyword>
<dbReference type="OrthoDB" id="2662442at2"/>
<dbReference type="Proteomes" id="UP000426246">
    <property type="component" value="Chromosome"/>
</dbReference>
<evidence type="ECO:0000313" key="1">
    <source>
        <dbReference type="EMBL" id="QGQ97819.1"/>
    </source>
</evidence>